<organism evidence="8 9">
    <name type="scientific">Mollisia scopiformis</name>
    <name type="common">Conifer needle endophyte fungus</name>
    <name type="synonym">Phialocephala scopiformis</name>
    <dbReference type="NCBI Taxonomy" id="149040"/>
    <lineage>
        <taxon>Eukaryota</taxon>
        <taxon>Fungi</taxon>
        <taxon>Dikarya</taxon>
        <taxon>Ascomycota</taxon>
        <taxon>Pezizomycotina</taxon>
        <taxon>Leotiomycetes</taxon>
        <taxon>Helotiales</taxon>
        <taxon>Mollisiaceae</taxon>
        <taxon>Mollisia</taxon>
    </lineage>
</organism>
<keyword evidence="7" id="KW-0472">Membrane</keyword>
<keyword evidence="6" id="KW-0560">Oxidoreductase</keyword>
<dbReference type="PANTHER" id="PTHR24305:SF232">
    <property type="entry name" value="P450, PUTATIVE (EUROFUNG)-RELATED"/>
    <property type="match status" value="1"/>
</dbReference>
<dbReference type="PRINTS" id="PR00385">
    <property type="entry name" value="P450"/>
</dbReference>
<dbReference type="GO" id="GO:0020037">
    <property type="term" value="F:heme binding"/>
    <property type="evidence" value="ECO:0007669"/>
    <property type="project" value="InterPro"/>
</dbReference>
<evidence type="ECO:0000256" key="5">
    <source>
        <dbReference type="PIRSR" id="PIRSR602401-1"/>
    </source>
</evidence>
<feature type="transmembrane region" description="Helical" evidence="7">
    <location>
        <begin position="12"/>
        <end position="32"/>
    </location>
</feature>
<dbReference type="PRINTS" id="PR00463">
    <property type="entry name" value="EP450I"/>
</dbReference>
<evidence type="ECO:0000313" key="8">
    <source>
        <dbReference type="EMBL" id="KUJ21456.1"/>
    </source>
</evidence>
<evidence type="ECO:0000256" key="4">
    <source>
        <dbReference type="ARBA" id="ARBA00023004"/>
    </source>
</evidence>
<comment type="cofactor">
    <cofactor evidence="1 5">
        <name>heme</name>
        <dbReference type="ChEBI" id="CHEBI:30413"/>
    </cofactor>
</comment>
<sequence length="507" mass="56589">MSSISLLFSPQSALLIFLLLLVYISYTIYQAFFGPLSKLPGPLIAKFTNFWRIKNAASGNAPANFQDLHRKYGTVVRTGPNHVSISDPAMIPSSFYDVFTPKNAGKSYPSIFTLQSQDAHRQLKAGIAQKYSLSSLLSLEPMVDNVTRNFMSTLHERASSGTRLDLGEWVQFYAFDVIGAITFTGTFGFIDKGCDERGILRGLDGGLIYGAVVGQVPGWHEWLMGSSFLQETVMKIPVLAAGNPVPIVVQMIKDALASNAKDGAESTREDFITFMRKQNEKDPERMSEDVMINHMFVNLLAGSDTTAISLRSIFYLLMKNPCVYAKLQAEIDAADSKGLLSPIITYSEGQEHVPYLANVIKESLRLHPAVALPLERIVPTSSPLQTQSHTIPAGAVVGINAWVVHYDKNVFGQDARVFRPERWSEENGERLKMMERSFFAFGHGSRSCVGKNISLMEMGKFVPQFLREFEISWDGDEDGWKVDNTWFAKQSGVFVRYRSRERKAVFA</sequence>
<evidence type="ECO:0000256" key="3">
    <source>
        <dbReference type="ARBA" id="ARBA00022723"/>
    </source>
</evidence>
<dbReference type="GO" id="GO:0032259">
    <property type="term" value="P:methylation"/>
    <property type="evidence" value="ECO:0007669"/>
    <property type="project" value="UniProtKB-KW"/>
</dbReference>
<proteinExistence type="inferred from homology"/>
<dbReference type="InParanoid" id="A0A194XMV2"/>
<dbReference type="InterPro" id="IPR002401">
    <property type="entry name" value="Cyt_P450_E_grp-I"/>
</dbReference>
<protein>
    <submittedName>
        <fullName evidence="8">Putative cytochrome P450 pisatin demethylase</fullName>
    </submittedName>
</protein>
<dbReference type="InterPro" id="IPR036396">
    <property type="entry name" value="Cyt_P450_sf"/>
</dbReference>
<dbReference type="PROSITE" id="PS00086">
    <property type="entry name" value="CYTOCHROME_P450"/>
    <property type="match status" value="1"/>
</dbReference>
<dbReference type="GO" id="GO:0008168">
    <property type="term" value="F:methyltransferase activity"/>
    <property type="evidence" value="ECO:0007669"/>
    <property type="project" value="UniProtKB-KW"/>
</dbReference>
<reference evidence="8 9" key="1">
    <citation type="submission" date="2015-10" db="EMBL/GenBank/DDBJ databases">
        <title>Full genome of DAOMC 229536 Phialocephala scopiformis, a fungal endophyte of spruce producing the potent anti-insectan compound rugulosin.</title>
        <authorList>
            <consortium name="DOE Joint Genome Institute"/>
            <person name="Walker A.K."/>
            <person name="Frasz S.L."/>
            <person name="Seifert K.A."/>
            <person name="Miller J.D."/>
            <person name="Mondo S.J."/>
            <person name="Labutti K."/>
            <person name="Lipzen A."/>
            <person name="Dockter R."/>
            <person name="Kennedy M."/>
            <person name="Grigoriev I.V."/>
            <person name="Spatafora J.W."/>
        </authorList>
    </citation>
    <scope>NUCLEOTIDE SEQUENCE [LARGE SCALE GENOMIC DNA]</scope>
    <source>
        <strain evidence="8 9">CBS 120377</strain>
    </source>
</reference>
<dbReference type="OrthoDB" id="3934656at2759"/>
<keyword evidence="4 5" id="KW-0408">Iron</keyword>
<keyword evidence="9" id="KW-1185">Reference proteome</keyword>
<keyword evidence="3 5" id="KW-0479">Metal-binding</keyword>
<dbReference type="KEGG" id="psco:LY89DRAFT_778981"/>
<dbReference type="GeneID" id="28831986"/>
<dbReference type="EMBL" id="KQ947408">
    <property type="protein sequence ID" value="KUJ21456.1"/>
    <property type="molecule type" value="Genomic_DNA"/>
</dbReference>
<gene>
    <name evidence="8" type="ORF">LY89DRAFT_778981</name>
</gene>
<keyword evidence="5 6" id="KW-0349">Heme</keyword>
<evidence type="ECO:0000256" key="2">
    <source>
        <dbReference type="ARBA" id="ARBA00010617"/>
    </source>
</evidence>
<evidence type="ECO:0000256" key="7">
    <source>
        <dbReference type="SAM" id="Phobius"/>
    </source>
</evidence>
<dbReference type="GO" id="GO:0004497">
    <property type="term" value="F:monooxygenase activity"/>
    <property type="evidence" value="ECO:0007669"/>
    <property type="project" value="UniProtKB-KW"/>
</dbReference>
<dbReference type="GO" id="GO:0005506">
    <property type="term" value="F:iron ion binding"/>
    <property type="evidence" value="ECO:0007669"/>
    <property type="project" value="InterPro"/>
</dbReference>
<name>A0A194XMV2_MOLSC</name>
<dbReference type="SUPFAM" id="SSF48264">
    <property type="entry name" value="Cytochrome P450"/>
    <property type="match status" value="1"/>
</dbReference>
<dbReference type="Proteomes" id="UP000070700">
    <property type="component" value="Unassembled WGS sequence"/>
</dbReference>
<keyword evidence="7" id="KW-0812">Transmembrane</keyword>
<comment type="similarity">
    <text evidence="2 6">Belongs to the cytochrome P450 family.</text>
</comment>
<dbReference type="InterPro" id="IPR050121">
    <property type="entry name" value="Cytochrome_P450_monoxygenase"/>
</dbReference>
<dbReference type="CDD" id="cd11060">
    <property type="entry name" value="CYP57A1-like"/>
    <property type="match status" value="1"/>
</dbReference>
<evidence type="ECO:0000256" key="6">
    <source>
        <dbReference type="RuleBase" id="RU000461"/>
    </source>
</evidence>
<evidence type="ECO:0000256" key="1">
    <source>
        <dbReference type="ARBA" id="ARBA00001971"/>
    </source>
</evidence>
<keyword evidence="7" id="KW-1133">Transmembrane helix</keyword>
<accession>A0A194XMV2</accession>
<keyword evidence="8" id="KW-0489">Methyltransferase</keyword>
<dbReference type="STRING" id="149040.A0A194XMV2"/>
<keyword evidence="8" id="KW-0808">Transferase</keyword>
<evidence type="ECO:0000313" key="9">
    <source>
        <dbReference type="Proteomes" id="UP000070700"/>
    </source>
</evidence>
<dbReference type="InterPro" id="IPR017972">
    <property type="entry name" value="Cyt_P450_CS"/>
</dbReference>
<dbReference type="InterPro" id="IPR001128">
    <property type="entry name" value="Cyt_P450"/>
</dbReference>
<dbReference type="RefSeq" id="XP_018075811.1">
    <property type="nucleotide sequence ID" value="XM_018222260.1"/>
</dbReference>
<dbReference type="Pfam" id="PF00067">
    <property type="entry name" value="p450"/>
    <property type="match status" value="1"/>
</dbReference>
<feature type="binding site" description="axial binding residue" evidence="5">
    <location>
        <position position="448"/>
    </location>
    <ligand>
        <name>heme</name>
        <dbReference type="ChEBI" id="CHEBI:30413"/>
    </ligand>
    <ligandPart>
        <name>Fe</name>
        <dbReference type="ChEBI" id="CHEBI:18248"/>
    </ligandPart>
</feature>
<keyword evidence="6" id="KW-0503">Monooxygenase</keyword>
<dbReference type="Gene3D" id="1.10.630.10">
    <property type="entry name" value="Cytochrome P450"/>
    <property type="match status" value="1"/>
</dbReference>
<dbReference type="GO" id="GO:0016705">
    <property type="term" value="F:oxidoreductase activity, acting on paired donors, with incorporation or reduction of molecular oxygen"/>
    <property type="evidence" value="ECO:0007669"/>
    <property type="project" value="InterPro"/>
</dbReference>
<dbReference type="AlphaFoldDB" id="A0A194XMV2"/>
<dbReference type="PANTHER" id="PTHR24305">
    <property type="entry name" value="CYTOCHROME P450"/>
    <property type="match status" value="1"/>
</dbReference>